<protein>
    <submittedName>
        <fullName evidence="1">Uncharacterized protein</fullName>
    </submittedName>
</protein>
<evidence type="ECO:0000313" key="1">
    <source>
        <dbReference type="EMBL" id="MDW8549495.1"/>
    </source>
</evidence>
<reference evidence="1 2" key="1">
    <citation type="submission" date="2023-11" db="EMBL/GenBank/DDBJ databases">
        <title>First isolation, identification, and characterization of non-pathogenic Epilithonimonas ginsengisoli isolated from diseased farmed rainbow trout (Oncorhynchus mykiss) in Chile.</title>
        <authorList>
            <person name="Miranda C.D."/>
            <person name="Irgang R."/>
            <person name="Concha C."/>
            <person name="Rojas R."/>
            <person name="Avendano R."/>
        </authorList>
    </citation>
    <scope>NUCLEOTIDE SEQUENCE [LARGE SCALE GENOMIC DNA]</scope>
    <source>
        <strain evidence="1 2">FP99</strain>
    </source>
</reference>
<organism evidence="1 2">
    <name type="scientific">Epilithonimonas ginsengisoli</name>
    <dbReference type="NCBI Taxonomy" id="1245592"/>
    <lineage>
        <taxon>Bacteria</taxon>
        <taxon>Pseudomonadati</taxon>
        <taxon>Bacteroidota</taxon>
        <taxon>Flavobacteriia</taxon>
        <taxon>Flavobacteriales</taxon>
        <taxon>Weeksellaceae</taxon>
        <taxon>Chryseobacterium group</taxon>
        <taxon>Epilithonimonas</taxon>
    </lineage>
</organism>
<evidence type="ECO:0000313" key="2">
    <source>
        <dbReference type="Proteomes" id="UP001204439"/>
    </source>
</evidence>
<accession>A0ABU4JIK0</accession>
<sequence>MFDIEKLKNQIEQFKIESNSVREIISPFLSDDLSTAKTIELSHLGKFLYKLEEKYNIKSITESPDFIIENEYKKIGVEIVGIFTKNIEYEKFKQQLIKLSEQKFIEKYPDVNFLANVYFKNEELKLQKHQLFEEAEKIANHIYNIYRQHTFFNDCEIIEEVEIISNSQLSFSYNPGGYMVNSLTPELVSNTILKKEGKIINYKQKNLDEIWLLIVVSHSSPESYEIFDEDEHLFKNYDSKFDKVYILEDFKAQIYCLK</sequence>
<comment type="caution">
    <text evidence="1">The sequence shown here is derived from an EMBL/GenBank/DDBJ whole genome shotgun (WGS) entry which is preliminary data.</text>
</comment>
<keyword evidence="2" id="KW-1185">Reference proteome</keyword>
<name>A0ABU4JIK0_9FLAO</name>
<gene>
    <name evidence="1" type="ORF">NG800_011280</name>
</gene>
<dbReference type="Proteomes" id="UP001204439">
    <property type="component" value="Unassembled WGS sequence"/>
</dbReference>
<proteinExistence type="predicted"/>
<dbReference type="EMBL" id="JAMXLT020000019">
    <property type="protein sequence ID" value="MDW8549495.1"/>
    <property type="molecule type" value="Genomic_DNA"/>
</dbReference>
<dbReference type="RefSeq" id="WP_063969267.1">
    <property type="nucleotide sequence ID" value="NZ_JAMXLT020000019.1"/>
</dbReference>